<organism evidence="4 5">
    <name type="scientific">Chlorobium ferrooxidans DSM 13031</name>
    <dbReference type="NCBI Taxonomy" id="377431"/>
    <lineage>
        <taxon>Bacteria</taxon>
        <taxon>Pseudomonadati</taxon>
        <taxon>Chlorobiota</taxon>
        <taxon>Chlorobiia</taxon>
        <taxon>Chlorobiales</taxon>
        <taxon>Chlorobiaceae</taxon>
        <taxon>Chlorobium/Pelodictyon group</taxon>
        <taxon>Chlorobium</taxon>
    </lineage>
</organism>
<dbReference type="GO" id="GO:0051536">
    <property type="term" value="F:iron-sulfur cluster binding"/>
    <property type="evidence" value="ECO:0007669"/>
    <property type="project" value="InterPro"/>
</dbReference>
<dbReference type="PROSITE" id="PS51085">
    <property type="entry name" value="2FE2S_FER_2"/>
    <property type="match status" value="1"/>
</dbReference>
<dbReference type="SUPFAM" id="SSF54292">
    <property type="entry name" value="2Fe-2S ferredoxin-like"/>
    <property type="match status" value="1"/>
</dbReference>
<dbReference type="InterPro" id="IPR036010">
    <property type="entry name" value="2Fe-2S_ferredoxin-like_sf"/>
</dbReference>
<dbReference type="PANTHER" id="PTHR42783">
    <property type="entry name" value="GLUTAMATE SYNTHASE [NADPH] SMALL CHAIN"/>
    <property type="match status" value="1"/>
</dbReference>
<dbReference type="GO" id="GO:0016491">
    <property type="term" value="F:oxidoreductase activity"/>
    <property type="evidence" value="ECO:0007669"/>
    <property type="project" value="UniProtKB-KW"/>
</dbReference>
<dbReference type="InterPro" id="IPR023753">
    <property type="entry name" value="FAD/NAD-binding_dom"/>
</dbReference>
<reference evidence="4 5" key="2">
    <citation type="submission" date="2006-07" db="EMBL/GenBank/DDBJ databases">
        <title>Sequencing of the draft genome and assembly of Chlorobium ferroxidans DSM 13031.</title>
        <authorList>
            <consortium name="US DOE Joint Genome Institute (JGI-PGF)"/>
            <person name="Copeland A."/>
            <person name="Lucas S."/>
            <person name="Lapidus A."/>
            <person name="Barry K."/>
            <person name="Glavina del Rio T."/>
            <person name="Dalin E."/>
            <person name="Tice H."/>
            <person name="Bruce D."/>
            <person name="Pitluck S."/>
            <person name="Richardson P."/>
        </authorList>
    </citation>
    <scope>NUCLEOTIDE SEQUENCE [LARGE SCALE GENOMIC DNA]</scope>
    <source>
        <strain evidence="4 5">DSM 13031</strain>
    </source>
</reference>
<dbReference type="Proteomes" id="UP000004162">
    <property type="component" value="Unassembled WGS sequence"/>
</dbReference>
<dbReference type="CDD" id="cd00207">
    <property type="entry name" value="fer2"/>
    <property type="match status" value="1"/>
</dbReference>
<dbReference type="InterPro" id="IPR042204">
    <property type="entry name" value="2Fe-2S-bd_N"/>
</dbReference>
<evidence type="ECO:0000256" key="2">
    <source>
        <dbReference type="SAM" id="MobiDB-lite"/>
    </source>
</evidence>
<dbReference type="InterPro" id="IPR009051">
    <property type="entry name" value="Helical_ferredxn"/>
</dbReference>
<dbReference type="Gene3D" id="3.10.20.440">
    <property type="entry name" value="2Fe-2S iron-sulphur cluster binding domain, sarcosine oxidase, alpha subunit, N-terminal domain"/>
    <property type="match status" value="1"/>
</dbReference>
<dbReference type="Gene3D" id="1.10.1060.10">
    <property type="entry name" value="Alpha-helical ferredoxin"/>
    <property type="match status" value="1"/>
</dbReference>
<dbReference type="EMBL" id="AASE01000008">
    <property type="protein sequence ID" value="EAT59017.1"/>
    <property type="molecule type" value="Genomic_DNA"/>
</dbReference>
<accession>Q0YRX1</accession>
<dbReference type="PRINTS" id="PR00419">
    <property type="entry name" value="ADXRDTASE"/>
</dbReference>
<dbReference type="AlphaFoldDB" id="Q0YRX1"/>
<feature type="domain" description="2Fe-2S ferredoxin-type" evidence="3">
    <location>
        <begin position="62"/>
        <end position="140"/>
    </location>
</feature>
<dbReference type="Pfam" id="PF14691">
    <property type="entry name" value="Fer4_20"/>
    <property type="match status" value="1"/>
</dbReference>
<comment type="caution">
    <text evidence="4">The sequence shown here is derived from an EMBL/GenBank/DDBJ whole genome shotgun (WGS) entry which is preliminary data.</text>
</comment>
<dbReference type="InterPro" id="IPR036188">
    <property type="entry name" value="FAD/NAD-bd_sf"/>
</dbReference>
<dbReference type="NCBIfam" id="NF009454">
    <property type="entry name" value="PRK12814.1"/>
    <property type="match status" value="1"/>
</dbReference>
<dbReference type="PANTHER" id="PTHR42783:SF3">
    <property type="entry name" value="GLUTAMATE SYNTHASE [NADPH] SMALL CHAIN-RELATED"/>
    <property type="match status" value="1"/>
</dbReference>
<sequence>MQIPGATSSRMSRRFSRSGSSPLTAAVLPVPVSAAQPQHRCGSLKRWQTISKATSPEDTDMNELSLTINGRPVTVAPGATILDAATGAGIEIPTLCFNKSLDATGSCWMCIVELKGKNRFVPACDTLVMEGMVVETENEALSSMRRQSIERIIEQHSGDCMGPCELTCPAGCDIPDFIDAIARHDEREAIKIIKESIPLAGILGRICPAPCEDECRRHGIDNPVSICALKRYAADSDAQSSERYLPELPENSGKKVAIVGSGPAGLTAAFFLRRKGHAVTVLESGTEAGGMMRYGIPRFRLPESVIESDLATLRDMGIEFRFNSEFGTAVTLNAVKSEFDALFLAVGAQKASTMNIPGEDIPGVVSGISFLRKSAFAPQMLPGARVVVTGGGNTAIDAARTAIRLGASSVTILYRRTIKDMPANRAEIEEALAEGVTIVERVAPTLIRSLNDLLEITAIKMEQGEPDESGRRRPVPVPGSEFTVKADTIISAIGQKVDSAAAGAAAIESGSGGELLVDPETLQSETPWIFAGGDCVSGADLAIQAVAQGKRAAHSIDLFLSGKPVVAEKPAFNSSFGARDEAPEAFYQKKSPAGRVPVPELTPEVRTTCFDEVVTGYTAESAREEALRCLQCRCNAIADCRLRELASRYLPSRITVQHDHPGFYKAESAEISMEREKCVDCGICVRMIEQLHGTAIDLTIMTESCPTGALSLPG</sequence>
<dbReference type="Gene3D" id="3.50.50.60">
    <property type="entry name" value="FAD/NAD(P)-binding domain"/>
    <property type="match status" value="2"/>
</dbReference>
<reference evidence="4 5" key="1">
    <citation type="submission" date="2006-07" db="EMBL/GenBank/DDBJ databases">
        <title>Annotation of the draft genome assembly of Chlorobium ferroxidans DSM 13031.</title>
        <authorList>
            <consortium name="US DOE Joint Genome Institute (JGI-ORNL)"/>
            <person name="Larimer F."/>
            <person name="Land M."/>
            <person name="Hauser L."/>
        </authorList>
    </citation>
    <scope>NUCLEOTIDE SEQUENCE [LARGE SCALE GENOMIC DNA]</scope>
    <source>
        <strain evidence="4 5">DSM 13031</strain>
    </source>
</reference>
<keyword evidence="1" id="KW-0560">Oxidoreductase</keyword>
<keyword evidence="5" id="KW-1185">Reference proteome</keyword>
<name>Q0YRX1_9CHLB</name>
<evidence type="ECO:0000259" key="3">
    <source>
        <dbReference type="PROSITE" id="PS51085"/>
    </source>
</evidence>
<evidence type="ECO:0000256" key="1">
    <source>
        <dbReference type="ARBA" id="ARBA00023002"/>
    </source>
</evidence>
<feature type="region of interest" description="Disordered" evidence="2">
    <location>
        <begin position="1"/>
        <end position="21"/>
    </location>
</feature>
<evidence type="ECO:0000313" key="5">
    <source>
        <dbReference type="Proteomes" id="UP000004162"/>
    </source>
</evidence>
<protein>
    <submittedName>
        <fullName evidence="4">Ferredoxin:FAD-dependent pyridine nucleotide-disulphide oxidoreductase:4Fe-4S ferredoxin, iron-sulfur binding</fullName>
    </submittedName>
</protein>
<dbReference type="Pfam" id="PF07992">
    <property type="entry name" value="Pyr_redox_2"/>
    <property type="match status" value="1"/>
</dbReference>
<proteinExistence type="predicted"/>
<dbReference type="Pfam" id="PF13510">
    <property type="entry name" value="Fer2_4"/>
    <property type="match status" value="1"/>
</dbReference>
<dbReference type="SUPFAM" id="SSF51971">
    <property type="entry name" value="Nucleotide-binding domain"/>
    <property type="match status" value="1"/>
</dbReference>
<dbReference type="InterPro" id="IPR028261">
    <property type="entry name" value="DPD_II"/>
</dbReference>
<dbReference type="InterPro" id="IPR001041">
    <property type="entry name" value="2Fe-2S_ferredoxin-type"/>
</dbReference>
<dbReference type="SUPFAM" id="SSF46548">
    <property type="entry name" value="alpha-helical ferredoxin"/>
    <property type="match status" value="2"/>
</dbReference>
<gene>
    <name evidence="4" type="ORF">CferDRAFT_1016</name>
</gene>
<evidence type="ECO:0000313" key="4">
    <source>
        <dbReference type="EMBL" id="EAT59017.1"/>
    </source>
</evidence>